<dbReference type="InterPro" id="IPR036812">
    <property type="entry name" value="NAD(P)_OxRdtase_dom_sf"/>
</dbReference>
<proteinExistence type="predicted"/>
<organism evidence="2">
    <name type="scientific">uncultured Thermomicrobiales bacterium</name>
    <dbReference type="NCBI Taxonomy" id="1645740"/>
    <lineage>
        <taxon>Bacteria</taxon>
        <taxon>Pseudomonadati</taxon>
        <taxon>Thermomicrobiota</taxon>
        <taxon>Thermomicrobia</taxon>
        <taxon>Thermomicrobiales</taxon>
        <taxon>environmental samples</taxon>
    </lineage>
</organism>
<gene>
    <name evidence="2" type="ORF">AVDCRST_MAG87-212</name>
</gene>
<dbReference type="PANTHER" id="PTHR42686:SF1">
    <property type="entry name" value="GH17980P-RELATED"/>
    <property type="match status" value="1"/>
</dbReference>
<dbReference type="SUPFAM" id="SSF51430">
    <property type="entry name" value="NAD(P)-linked oxidoreductase"/>
    <property type="match status" value="1"/>
</dbReference>
<protein>
    <submittedName>
        <fullName evidence="2">Aldo/keto reductase</fullName>
    </submittedName>
</protein>
<reference evidence="2" key="1">
    <citation type="submission" date="2020-02" db="EMBL/GenBank/DDBJ databases">
        <authorList>
            <person name="Meier V. D."/>
        </authorList>
    </citation>
    <scope>NUCLEOTIDE SEQUENCE</scope>
    <source>
        <strain evidence="2">AVDCRST_MAG87</strain>
    </source>
</reference>
<dbReference type="AlphaFoldDB" id="A0A6J4U6X3"/>
<sequence length="315" mass="34026">MSHDLLKRRPLGPIGVDVPAISIGCAPLGNMPDTFDYEVPEDIAMATIRAALKSPLNHLDTAAAYGDGESERRIGLVLRELGCLPQGAFLQTKAGQSPDGDYSGDMVKRRFERSLELLGQDRIELVFLHDPQSITYEEAFASGGPVEVLQGFKEQGMIGHLGVAGGPIDMEIRFVESGVFDAVITHNRYTLLNRVADPLLTIAAGKGLAVFNAAPYGSGMLAKGPDAYPRYAYASAPEGMVERTRTLEAICSRHDVPLAAAALQFSLRDSRITSTIVGMSRPERIDQTISLAQHEIPDACWDELLAVSFDTTEPA</sequence>
<dbReference type="PANTHER" id="PTHR42686">
    <property type="entry name" value="GH17980P-RELATED"/>
    <property type="match status" value="1"/>
</dbReference>
<accession>A0A6J4U6X3</accession>
<dbReference type="EMBL" id="CADCWJ010000060">
    <property type="protein sequence ID" value="CAA9542701.1"/>
    <property type="molecule type" value="Genomic_DNA"/>
</dbReference>
<dbReference type="InterPro" id="IPR023210">
    <property type="entry name" value="NADP_OxRdtase_dom"/>
</dbReference>
<name>A0A6J4U6X3_9BACT</name>
<dbReference type="CDD" id="cd19090">
    <property type="entry name" value="AKR_AKR15A-like"/>
    <property type="match status" value="1"/>
</dbReference>
<evidence type="ECO:0000259" key="1">
    <source>
        <dbReference type="Pfam" id="PF00248"/>
    </source>
</evidence>
<dbReference type="GO" id="GO:0016491">
    <property type="term" value="F:oxidoreductase activity"/>
    <property type="evidence" value="ECO:0007669"/>
    <property type="project" value="InterPro"/>
</dbReference>
<dbReference type="GO" id="GO:0005829">
    <property type="term" value="C:cytosol"/>
    <property type="evidence" value="ECO:0007669"/>
    <property type="project" value="TreeGrafter"/>
</dbReference>
<dbReference type="InterPro" id="IPR020471">
    <property type="entry name" value="AKR"/>
</dbReference>
<dbReference type="Pfam" id="PF00248">
    <property type="entry name" value="Aldo_ket_red"/>
    <property type="match status" value="1"/>
</dbReference>
<dbReference type="Gene3D" id="3.20.20.100">
    <property type="entry name" value="NADP-dependent oxidoreductase domain"/>
    <property type="match status" value="1"/>
</dbReference>
<feature type="domain" description="NADP-dependent oxidoreductase" evidence="1">
    <location>
        <begin position="22"/>
        <end position="304"/>
    </location>
</feature>
<evidence type="ECO:0000313" key="2">
    <source>
        <dbReference type="EMBL" id="CAA9542701.1"/>
    </source>
</evidence>